<evidence type="ECO:0000256" key="2">
    <source>
        <dbReference type="SAM" id="MobiDB-lite"/>
    </source>
</evidence>
<feature type="region of interest" description="Disordered" evidence="2">
    <location>
        <begin position="219"/>
        <end position="252"/>
    </location>
</feature>
<gene>
    <name evidence="4" type="ORF">DL546_000232</name>
</gene>
<dbReference type="STRING" id="177199.A0A420XW03"/>
<organism evidence="4 5">
    <name type="scientific">Coniochaeta pulveracea</name>
    <dbReference type="NCBI Taxonomy" id="177199"/>
    <lineage>
        <taxon>Eukaryota</taxon>
        <taxon>Fungi</taxon>
        <taxon>Dikarya</taxon>
        <taxon>Ascomycota</taxon>
        <taxon>Pezizomycotina</taxon>
        <taxon>Sordariomycetes</taxon>
        <taxon>Sordariomycetidae</taxon>
        <taxon>Coniochaetales</taxon>
        <taxon>Coniochaetaceae</taxon>
        <taxon>Coniochaeta</taxon>
    </lineage>
</organism>
<sequence>MEVPERLRIKSAPLSGRRIAAKQLSEAEQQKQIEEEEALAAGARLYADADKQKLETDEIAAFDKLLAENPGLGQHFRASSAVVGHIRTEIAEGALVYLAVKYTNGILVEKGESTHNARVKTFGPFLTGERINSASIEHGKRRKEADDKSPMQPTQVLGLRLFTNRGRAMIARALKSEPGDKGTVVRDGVKYESQRRRLWRQDFPPGSDWCRLPEMTPEETEPQFVGAGDTVDSEDPSFLQRDQSTSSSALREGQQQLIDAQIRIAELEKAIVISEPQSGSFLAVEKGWRPGMDSKARCAVKFQRPYAKTPKLLFGLSTIDCVGNKPKNFALSDLDINNAGFSVEAGSWNGCHVYSLGCNWMALPEDLHLETGTIHTFGEPQGEKRMFTQRVTFGQSFEATPMVLVWFRGISYAETTGWFAMQCFAQDVKTNSCTIVIQAGEGDSRMFENATVQYLAYPRAEDGKRVKSARESANHPTKTFTQRAPFYDSPFNKSPSTFIANSKLDFKTNFHLRFQAQAAALNARELEWSYGTWSVSQMTTAHATWIALE</sequence>
<comment type="caution">
    <text evidence="4">The sequence shown here is derived from an EMBL/GenBank/DDBJ whole genome shotgun (WGS) entry which is preliminary data.</text>
</comment>
<name>A0A420XW03_9PEZI</name>
<evidence type="ECO:0000313" key="5">
    <source>
        <dbReference type="Proteomes" id="UP000275385"/>
    </source>
</evidence>
<dbReference type="OrthoDB" id="3231004at2759"/>
<feature type="domain" description="H-type lectin" evidence="3">
    <location>
        <begin position="300"/>
        <end position="362"/>
    </location>
</feature>
<accession>A0A420XW03</accession>
<dbReference type="Gene3D" id="2.60.40.2080">
    <property type="match status" value="3"/>
</dbReference>
<dbReference type="Proteomes" id="UP000275385">
    <property type="component" value="Unassembled WGS sequence"/>
</dbReference>
<keyword evidence="1" id="KW-0175">Coiled coil</keyword>
<feature type="coiled-coil region" evidence="1">
    <location>
        <begin position="17"/>
        <end position="44"/>
    </location>
</feature>
<feature type="compositionally biased region" description="Polar residues" evidence="2">
    <location>
        <begin position="240"/>
        <end position="252"/>
    </location>
</feature>
<dbReference type="GO" id="GO:0030246">
    <property type="term" value="F:carbohydrate binding"/>
    <property type="evidence" value="ECO:0007669"/>
    <property type="project" value="InterPro"/>
</dbReference>
<dbReference type="InterPro" id="IPR019019">
    <property type="entry name" value="H-type_lectin_domain"/>
</dbReference>
<evidence type="ECO:0000259" key="3">
    <source>
        <dbReference type="Pfam" id="PF09458"/>
    </source>
</evidence>
<keyword evidence="5" id="KW-1185">Reference proteome</keyword>
<dbReference type="AlphaFoldDB" id="A0A420XW03"/>
<reference evidence="4 5" key="1">
    <citation type="submission" date="2018-08" db="EMBL/GenBank/DDBJ databases">
        <title>Draft genome of the lignicolous fungus Coniochaeta pulveracea.</title>
        <authorList>
            <person name="Borstlap C.J."/>
            <person name="De Witt R.N."/>
            <person name="Botha A."/>
            <person name="Volschenk H."/>
        </authorList>
    </citation>
    <scope>NUCLEOTIDE SEQUENCE [LARGE SCALE GENOMIC DNA]</scope>
    <source>
        <strain evidence="4 5">CAB683</strain>
    </source>
</reference>
<dbReference type="EMBL" id="QVQW01000140">
    <property type="protein sequence ID" value="RKU39842.1"/>
    <property type="molecule type" value="Genomic_DNA"/>
</dbReference>
<protein>
    <recommendedName>
        <fullName evidence="3">H-type lectin domain-containing protein</fullName>
    </recommendedName>
</protein>
<evidence type="ECO:0000256" key="1">
    <source>
        <dbReference type="SAM" id="Coils"/>
    </source>
</evidence>
<dbReference type="GO" id="GO:0007155">
    <property type="term" value="P:cell adhesion"/>
    <property type="evidence" value="ECO:0007669"/>
    <property type="project" value="InterPro"/>
</dbReference>
<dbReference type="SUPFAM" id="SSF141086">
    <property type="entry name" value="Agglutinin HPA-like"/>
    <property type="match status" value="3"/>
</dbReference>
<evidence type="ECO:0000313" key="4">
    <source>
        <dbReference type="EMBL" id="RKU39842.1"/>
    </source>
</evidence>
<dbReference type="Pfam" id="PF09458">
    <property type="entry name" value="H_lectin"/>
    <property type="match status" value="3"/>
</dbReference>
<feature type="domain" description="H-type lectin" evidence="3">
    <location>
        <begin position="388"/>
        <end position="457"/>
    </location>
</feature>
<feature type="domain" description="H-type lectin" evidence="3">
    <location>
        <begin position="487"/>
        <end position="547"/>
    </location>
</feature>
<proteinExistence type="predicted"/>
<dbReference type="InterPro" id="IPR037221">
    <property type="entry name" value="H-type_lectin_dom_sf"/>
</dbReference>